<dbReference type="Proteomes" id="UP000199647">
    <property type="component" value="Unassembled WGS sequence"/>
</dbReference>
<dbReference type="SUPFAM" id="SSF111038">
    <property type="entry name" value="YjbQ-like"/>
    <property type="match status" value="1"/>
</dbReference>
<proteinExistence type="inferred from homology"/>
<dbReference type="PIRSF" id="PIRSF004681">
    <property type="entry name" value="UCP004681"/>
    <property type="match status" value="1"/>
</dbReference>
<evidence type="ECO:0000256" key="1">
    <source>
        <dbReference type="ARBA" id="ARBA00005534"/>
    </source>
</evidence>
<dbReference type="OrthoDB" id="9801725at2"/>
<protein>
    <submittedName>
        <fullName evidence="2">Secondary thiamine-phosphate synthase enzyme</fullName>
    </submittedName>
</protein>
<comment type="similarity">
    <text evidence="1">Belongs to the UPF0047 family.</text>
</comment>
<dbReference type="STRING" id="1855383.SAMN05216548_1224"/>
<accession>A0A1H9PR69</accession>
<keyword evidence="3" id="KW-1185">Reference proteome</keyword>
<dbReference type="PANTHER" id="PTHR30615">
    <property type="entry name" value="UNCHARACTERIZED PROTEIN YJBQ-RELATED"/>
    <property type="match status" value="1"/>
</dbReference>
<sequence>MTTTLGPIGETTHGRICRATLAIETRRPGFTEITGELARFLRQAQAGDGLLNVFVRHTSASLTVQENADPDVRTDLMTALDRLAPRDFGWVHDAEGPDDMPAHVRTMVTDASLVLPVAEGRLQLGTWQGIYLIEHRDRPHRRTIVLTYSGS</sequence>
<dbReference type="Gene3D" id="2.60.120.460">
    <property type="entry name" value="YjbQ-like"/>
    <property type="match status" value="1"/>
</dbReference>
<dbReference type="EMBL" id="FOFG01000022">
    <property type="protein sequence ID" value="SER50315.1"/>
    <property type="molecule type" value="Genomic_DNA"/>
</dbReference>
<evidence type="ECO:0000313" key="2">
    <source>
        <dbReference type="EMBL" id="SER50315.1"/>
    </source>
</evidence>
<dbReference type="PROSITE" id="PS01314">
    <property type="entry name" value="UPF0047"/>
    <property type="match status" value="1"/>
</dbReference>
<dbReference type="RefSeq" id="WP_092499557.1">
    <property type="nucleotide sequence ID" value="NZ_FOFG01000022.1"/>
</dbReference>
<dbReference type="NCBIfam" id="TIGR00149">
    <property type="entry name" value="TIGR00149_YjbQ"/>
    <property type="match status" value="1"/>
</dbReference>
<reference evidence="2 3" key="1">
    <citation type="submission" date="2016-10" db="EMBL/GenBank/DDBJ databases">
        <authorList>
            <person name="de Groot N.N."/>
        </authorList>
    </citation>
    <scope>NUCLEOTIDE SEQUENCE [LARGE SCALE GENOMIC DNA]</scope>
    <source>
        <strain evidence="2 3">A52C2</strain>
    </source>
</reference>
<organism evidence="2 3">
    <name type="scientific">Faunimonas pinastri</name>
    <dbReference type="NCBI Taxonomy" id="1855383"/>
    <lineage>
        <taxon>Bacteria</taxon>
        <taxon>Pseudomonadati</taxon>
        <taxon>Pseudomonadota</taxon>
        <taxon>Alphaproteobacteria</taxon>
        <taxon>Hyphomicrobiales</taxon>
        <taxon>Afifellaceae</taxon>
        <taxon>Faunimonas</taxon>
    </lineage>
</organism>
<dbReference type="Pfam" id="PF01894">
    <property type="entry name" value="YjbQ"/>
    <property type="match status" value="1"/>
</dbReference>
<name>A0A1H9PR69_9HYPH</name>
<dbReference type="PANTHER" id="PTHR30615:SF8">
    <property type="entry name" value="UPF0047 PROTEIN C4A8.02C"/>
    <property type="match status" value="1"/>
</dbReference>
<dbReference type="InterPro" id="IPR035917">
    <property type="entry name" value="YjbQ-like_sf"/>
</dbReference>
<dbReference type="InterPro" id="IPR001602">
    <property type="entry name" value="UPF0047_YjbQ-like"/>
</dbReference>
<dbReference type="AlphaFoldDB" id="A0A1H9PR69"/>
<gene>
    <name evidence="2" type="ORF">SAMN05216548_1224</name>
</gene>
<evidence type="ECO:0000313" key="3">
    <source>
        <dbReference type="Proteomes" id="UP000199647"/>
    </source>
</evidence>